<keyword evidence="2" id="KW-1185">Reference proteome</keyword>
<dbReference type="EMBL" id="JAWDJW010006566">
    <property type="protein sequence ID" value="KAK3064260.1"/>
    <property type="molecule type" value="Genomic_DNA"/>
</dbReference>
<evidence type="ECO:0000313" key="1">
    <source>
        <dbReference type="EMBL" id="KAK3064260.1"/>
    </source>
</evidence>
<comment type="caution">
    <text evidence="1">The sequence shown here is derived from an EMBL/GenBank/DDBJ whole genome shotgun (WGS) entry which is preliminary data.</text>
</comment>
<evidence type="ECO:0000313" key="2">
    <source>
        <dbReference type="Proteomes" id="UP001186974"/>
    </source>
</evidence>
<protein>
    <submittedName>
        <fullName evidence="1">Uncharacterized protein</fullName>
    </submittedName>
</protein>
<reference evidence="1" key="1">
    <citation type="submission" date="2024-09" db="EMBL/GenBank/DDBJ databases">
        <title>Black Yeasts Isolated from many extreme environments.</title>
        <authorList>
            <person name="Coleine C."/>
            <person name="Stajich J.E."/>
            <person name="Selbmann L."/>
        </authorList>
    </citation>
    <scope>NUCLEOTIDE SEQUENCE</scope>
    <source>
        <strain evidence="1">CCFEE 5737</strain>
    </source>
</reference>
<proteinExistence type="predicted"/>
<accession>A0ACC3DA52</accession>
<organism evidence="1 2">
    <name type="scientific">Coniosporium uncinatum</name>
    <dbReference type="NCBI Taxonomy" id="93489"/>
    <lineage>
        <taxon>Eukaryota</taxon>
        <taxon>Fungi</taxon>
        <taxon>Dikarya</taxon>
        <taxon>Ascomycota</taxon>
        <taxon>Pezizomycotina</taxon>
        <taxon>Dothideomycetes</taxon>
        <taxon>Dothideomycetes incertae sedis</taxon>
        <taxon>Coniosporium</taxon>
    </lineage>
</organism>
<name>A0ACC3DA52_9PEZI</name>
<sequence length="262" mass="29477">MSRGQQQGRAPQDAPRKRAASRSPEAEAEHKRSKVDSPSGSEDYTKSESSDEEPVFTCGICYEEKAAQEMVEQLTRRCKHRQDVWRHCATDYIGSAVDIYTRGNDCPGSDCKSVLRHSDVRSLGSPEVFERYDTRMTHNTLNKIENFYYCQNSAGGCKSGQIHENAEAEPIFTCNACGSQCHHEFCWRCLASYARIRREGNKAHLPKCPYAPDNLPSYTPSVLESDESGEEGEDRDDNEDDRDSEDEDSDSGVEEEGQKRGP</sequence>
<dbReference type="Proteomes" id="UP001186974">
    <property type="component" value="Unassembled WGS sequence"/>
</dbReference>
<gene>
    <name evidence="1" type="ORF">LTS18_008779</name>
</gene>